<evidence type="ECO:0000256" key="5">
    <source>
        <dbReference type="ARBA" id="ARBA00022989"/>
    </source>
</evidence>
<feature type="transmembrane region" description="Helical" evidence="9">
    <location>
        <begin position="240"/>
        <end position="259"/>
    </location>
</feature>
<reference evidence="11" key="1">
    <citation type="submission" date="2025-08" db="UniProtKB">
        <authorList>
            <consortium name="RefSeq"/>
        </authorList>
    </citation>
    <scope>IDENTIFICATION</scope>
    <source>
        <tissue evidence="11">Whole body</tissue>
    </source>
</reference>
<protein>
    <recommendedName>
        <fullName evidence="9">Odorant receptor</fullName>
    </recommendedName>
</protein>
<organism evidence="10 11">
    <name type="scientific">Polistes dominula</name>
    <name type="common">European paper wasp</name>
    <name type="synonym">Vespa dominula</name>
    <dbReference type="NCBI Taxonomy" id="743375"/>
    <lineage>
        <taxon>Eukaryota</taxon>
        <taxon>Metazoa</taxon>
        <taxon>Ecdysozoa</taxon>
        <taxon>Arthropoda</taxon>
        <taxon>Hexapoda</taxon>
        <taxon>Insecta</taxon>
        <taxon>Pterygota</taxon>
        <taxon>Neoptera</taxon>
        <taxon>Endopterygota</taxon>
        <taxon>Hymenoptera</taxon>
        <taxon>Apocrita</taxon>
        <taxon>Aculeata</taxon>
        <taxon>Vespoidea</taxon>
        <taxon>Vespidae</taxon>
        <taxon>Polistinae</taxon>
        <taxon>Polistini</taxon>
        <taxon>Polistes</taxon>
    </lineage>
</organism>
<evidence type="ECO:0000256" key="8">
    <source>
        <dbReference type="ARBA" id="ARBA00023224"/>
    </source>
</evidence>
<gene>
    <name evidence="11" type="primary">LOC107068911</name>
</gene>
<proteinExistence type="inferred from homology"/>
<keyword evidence="10" id="KW-1185">Reference proteome</keyword>
<evidence type="ECO:0000256" key="3">
    <source>
        <dbReference type="ARBA" id="ARBA00022692"/>
    </source>
</evidence>
<dbReference type="PANTHER" id="PTHR21137:SF42">
    <property type="entry name" value="ODORANT RECEPTOR 83A"/>
    <property type="match status" value="1"/>
</dbReference>
<evidence type="ECO:0000256" key="2">
    <source>
        <dbReference type="ARBA" id="ARBA00022606"/>
    </source>
</evidence>
<evidence type="ECO:0000256" key="9">
    <source>
        <dbReference type="RuleBase" id="RU351113"/>
    </source>
</evidence>
<keyword evidence="3 9" id="KW-0812">Transmembrane</keyword>
<keyword evidence="5 9" id="KW-1133">Transmembrane helix</keyword>
<comment type="similarity">
    <text evidence="9">Belongs to the insect chemoreceptor superfamily. Heteromeric odorant receptor channel (TC 1.A.69) family.</text>
</comment>
<keyword evidence="2 9" id="KW-0716">Sensory transduction</keyword>
<evidence type="ECO:0000256" key="4">
    <source>
        <dbReference type="ARBA" id="ARBA00022725"/>
    </source>
</evidence>
<keyword evidence="8 9" id="KW-0807">Transducer</keyword>
<evidence type="ECO:0000313" key="11">
    <source>
        <dbReference type="RefSeq" id="XP_015181240.1"/>
    </source>
</evidence>
<keyword evidence="7 9" id="KW-0675">Receptor</keyword>
<dbReference type="Proteomes" id="UP000694924">
    <property type="component" value="Unplaced"/>
</dbReference>
<dbReference type="RefSeq" id="XP_015181240.1">
    <property type="nucleotide sequence ID" value="XM_015325754.1"/>
</dbReference>
<name>A0ABM1IM03_POLDO</name>
<comment type="subcellular location">
    <subcellularLocation>
        <location evidence="9">Cell membrane</location>
        <topology evidence="9">Multi-pass membrane protein</topology>
    </subcellularLocation>
    <subcellularLocation>
        <location evidence="1">Membrane</location>
        <topology evidence="1">Multi-pass membrane protein</topology>
    </subcellularLocation>
</comment>
<dbReference type="GeneID" id="107068911"/>
<feature type="transmembrane region" description="Helical" evidence="9">
    <location>
        <begin position="21"/>
        <end position="44"/>
    </location>
</feature>
<dbReference type="PANTHER" id="PTHR21137">
    <property type="entry name" value="ODORANT RECEPTOR"/>
    <property type="match status" value="1"/>
</dbReference>
<dbReference type="Pfam" id="PF02949">
    <property type="entry name" value="7tm_6"/>
    <property type="match status" value="1"/>
</dbReference>
<dbReference type="InterPro" id="IPR004117">
    <property type="entry name" value="7tm6_olfct_rcpt"/>
</dbReference>
<sequence length="373" mass="43079">MKFLGIWPEKRRFNRLSSYVVLMPLGMMIVFINIPQTFDLYYIWGDLNSMVENLSIGNMVVFISVLKTIIFWFNGESIRPLLKSMEQDRKEASTEEEVKRMMRIAKICRRLSAALILTYYTLLLILIILQILLVYIAGRVLILRSYFPYNFQKTPNYQLTIVAQMTAAYFTGGTYTGVDTFVVTLVLHACGQYENLEQRLRNVCIKTDDDFQTKLTQIVKKHNALNRFVETIEEQFNDMLLLQMLCCTILLCVTCFLATSSIGGNNNMMSVQLAFFMVYLTYILLQMYMYCYIGERLLSEGIGIIDAIYECKWYTLPPNEAKSLMIIMLRAKIPLQITAGKFCQFSHNLFSSILKTSMSYLSLLHAMNVGNAE</sequence>
<comment type="caution">
    <text evidence="9">Lacks conserved residue(s) required for the propagation of feature annotation.</text>
</comment>
<feature type="transmembrane region" description="Helical" evidence="9">
    <location>
        <begin position="56"/>
        <end position="75"/>
    </location>
</feature>
<keyword evidence="4 9" id="KW-0552">Olfaction</keyword>
<accession>A0ABM1IM03</accession>
<feature type="transmembrane region" description="Helical" evidence="9">
    <location>
        <begin position="271"/>
        <end position="290"/>
    </location>
</feature>
<keyword evidence="6 9" id="KW-0472">Membrane</keyword>
<evidence type="ECO:0000256" key="7">
    <source>
        <dbReference type="ARBA" id="ARBA00023170"/>
    </source>
</evidence>
<evidence type="ECO:0000313" key="10">
    <source>
        <dbReference type="Proteomes" id="UP000694924"/>
    </source>
</evidence>
<feature type="transmembrane region" description="Helical" evidence="9">
    <location>
        <begin position="111"/>
        <end position="137"/>
    </location>
</feature>
<evidence type="ECO:0000256" key="1">
    <source>
        <dbReference type="ARBA" id="ARBA00004141"/>
    </source>
</evidence>
<evidence type="ECO:0000256" key="6">
    <source>
        <dbReference type="ARBA" id="ARBA00023136"/>
    </source>
</evidence>